<dbReference type="RefSeq" id="WP_188503476.1">
    <property type="nucleotide sequence ID" value="NZ_BMFX01000004.1"/>
</dbReference>
<evidence type="ECO:0000313" key="3">
    <source>
        <dbReference type="Proteomes" id="UP000460157"/>
    </source>
</evidence>
<keyword evidence="2" id="KW-0808">Transferase</keyword>
<reference evidence="2 3" key="1">
    <citation type="submission" date="2019-12" db="EMBL/GenBank/DDBJ databases">
        <title>Nesterenkonia muleiensis sp. nov., a novel actinobacterium isolated from sap of Populus euphratica.</title>
        <authorList>
            <person name="Wang R."/>
        </authorList>
    </citation>
    <scope>NUCLEOTIDE SEQUENCE [LARGE SCALE GENOMIC DNA]</scope>
    <source>
        <strain evidence="2 3">F10</strain>
    </source>
</reference>
<keyword evidence="3" id="KW-1185">Reference proteome</keyword>
<dbReference type="InterPro" id="IPR025289">
    <property type="entry name" value="DUF4081"/>
</dbReference>
<evidence type="ECO:0000313" key="2">
    <source>
        <dbReference type="EMBL" id="MVT26796.1"/>
    </source>
</evidence>
<dbReference type="AlphaFoldDB" id="A0A7K1UK45"/>
<dbReference type="InterPro" id="IPR000182">
    <property type="entry name" value="GNAT_dom"/>
</dbReference>
<dbReference type="EMBL" id="WRPM01000072">
    <property type="protein sequence ID" value="MVT26796.1"/>
    <property type="molecule type" value="Genomic_DNA"/>
</dbReference>
<protein>
    <submittedName>
        <fullName evidence="2">GNAT family N-acetyltransferase</fullName>
    </submittedName>
</protein>
<dbReference type="Proteomes" id="UP000460157">
    <property type="component" value="Unassembled WGS sequence"/>
</dbReference>
<dbReference type="Pfam" id="PF00583">
    <property type="entry name" value="Acetyltransf_1"/>
    <property type="match status" value="1"/>
</dbReference>
<dbReference type="Pfam" id="PF13312">
    <property type="entry name" value="DUF4081"/>
    <property type="match status" value="1"/>
</dbReference>
<dbReference type="SUPFAM" id="SSF55729">
    <property type="entry name" value="Acyl-CoA N-acyltransferases (Nat)"/>
    <property type="match status" value="1"/>
</dbReference>
<proteinExistence type="predicted"/>
<dbReference type="PROSITE" id="PS51186">
    <property type="entry name" value="GNAT"/>
    <property type="match status" value="1"/>
</dbReference>
<name>A0A7K1UK45_9MICC</name>
<organism evidence="2 3">
    <name type="scientific">Nesterenkonia alkaliphila</name>
    <dbReference type="NCBI Taxonomy" id="1463631"/>
    <lineage>
        <taxon>Bacteria</taxon>
        <taxon>Bacillati</taxon>
        <taxon>Actinomycetota</taxon>
        <taxon>Actinomycetes</taxon>
        <taxon>Micrococcales</taxon>
        <taxon>Micrococcaceae</taxon>
        <taxon>Nesterenkonia</taxon>
    </lineage>
</organism>
<gene>
    <name evidence="2" type="ORF">GNZ21_10570</name>
</gene>
<sequence>MPLWSPSANLQVRVARASGGQVRVLEDADTAALNTLLAADPVGTVSVAAAVSSRGTAAPGRGRTGALVLGIDQENAEANDQPELAAACWLGANIIPVCAGAQQAEAFGRVLAALRRRVSSIYGRSEPVLELFGTTGWGNHREIRAEQPLMVMTEEPQLEPLPGVRKSRIEEFAAVERACAAMFTEELGFSPYTQGTSQYRDRVRGLIQDGHSLIAVDPETRKIMFKAEFGAVTSQAVQVQGVWVHPQWRGRGLAAPGMAAVVRHGLKLAPKVSLYVNAYNTPALRAYERVGFSRAGSFSTVLF</sequence>
<feature type="domain" description="N-acetyltransferase" evidence="1">
    <location>
        <begin position="167"/>
        <end position="303"/>
    </location>
</feature>
<dbReference type="Gene3D" id="3.40.630.30">
    <property type="match status" value="1"/>
</dbReference>
<dbReference type="GO" id="GO:0016747">
    <property type="term" value="F:acyltransferase activity, transferring groups other than amino-acyl groups"/>
    <property type="evidence" value="ECO:0007669"/>
    <property type="project" value="InterPro"/>
</dbReference>
<comment type="caution">
    <text evidence="2">The sequence shown here is derived from an EMBL/GenBank/DDBJ whole genome shotgun (WGS) entry which is preliminary data.</text>
</comment>
<dbReference type="InterPro" id="IPR016181">
    <property type="entry name" value="Acyl_CoA_acyltransferase"/>
</dbReference>
<evidence type="ECO:0000259" key="1">
    <source>
        <dbReference type="PROSITE" id="PS51186"/>
    </source>
</evidence>
<accession>A0A7K1UK45</accession>